<dbReference type="Pfam" id="PF00651">
    <property type="entry name" value="BTB"/>
    <property type="match status" value="1"/>
</dbReference>
<dbReference type="InterPro" id="IPR011333">
    <property type="entry name" value="SKP1/BTB/POZ_sf"/>
</dbReference>
<feature type="region of interest" description="Disordered" evidence="1">
    <location>
        <begin position="1"/>
        <end position="29"/>
    </location>
</feature>
<evidence type="ECO:0000313" key="3">
    <source>
        <dbReference type="EMBL" id="KAG5173635.1"/>
    </source>
</evidence>
<sequence length="341" mass="38965">MSNVDSTFPVNPLKRRRTEHDSSSNASTPEISKNTRFWFEDGNIALQAEDTQFRVHRGVMARHSVVFRDMLLIAHPETGSVDGCPVVSLADDAAHDWIHVLGIIYDNEIFYQTSEILSIPLIGAMLRLGRKYQFDTLYTSALARLKKDIPTTLEGWDASMGDTWREEYTEDFDLLNLLEDFRIQTLLPTVYYYCAIEYNLDEIMDGIQRNDGTTARLSHASAKQILKGKMKMANAVERYMINAFRALPLQNVCASCIDLQARLFLRHSRNNLISIFLPRPSDLFLKRSEITAALCVPCKDRMCSLLESKRRLFWDSLPELFGLPSWTELSDTPCHTSNQPS</sequence>
<feature type="domain" description="BTB" evidence="2">
    <location>
        <begin position="42"/>
        <end position="113"/>
    </location>
</feature>
<organism evidence="3">
    <name type="scientific">Psilocybe cubensis</name>
    <name type="common">Psychedelic mushroom</name>
    <name type="synonym">Stropharia cubensis</name>
    <dbReference type="NCBI Taxonomy" id="181762"/>
    <lineage>
        <taxon>Eukaryota</taxon>
        <taxon>Fungi</taxon>
        <taxon>Dikarya</taxon>
        <taxon>Basidiomycota</taxon>
        <taxon>Agaricomycotina</taxon>
        <taxon>Agaricomycetes</taxon>
        <taxon>Agaricomycetidae</taxon>
        <taxon>Agaricales</taxon>
        <taxon>Agaricineae</taxon>
        <taxon>Strophariaceae</taxon>
        <taxon>Psilocybe</taxon>
    </lineage>
</organism>
<dbReference type="PROSITE" id="PS50097">
    <property type="entry name" value="BTB"/>
    <property type="match status" value="1"/>
</dbReference>
<dbReference type="EMBL" id="JAFIQS010000001">
    <property type="protein sequence ID" value="KAG5173635.1"/>
    <property type="molecule type" value="Genomic_DNA"/>
</dbReference>
<comment type="caution">
    <text evidence="3">The sequence shown here is derived from an EMBL/GenBank/DDBJ whole genome shotgun (WGS) entry which is preliminary data.</text>
</comment>
<dbReference type="InterPro" id="IPR000210">
    <property type="entry name" value="BTB/POZ_dom"/>
</dbReference>
<dbReference type="SUPFAM" id="SSF54695">
    <property type="entry name" value="POZ domain"/>
    <property type="match status" value="1"/>
</dbReference>
<dbReference type="AlphaFoldDB" id="A0A8H7Y4K0"/>
<gene>
    <name evidence="3" type="ORF">JR316_000292</name>
</gene>
<dbReference type="SMART" id="SM00225">
    <property type="entry name" value="BTB"/>
    <property type="match status" value="1"/>
</dbReference>
<name>A0A8H7Y4K0_PSICU</name>
<dbReference type="Gene3D" id="3.30.710.10">
    <property type="entry name" value="Potassium Channel Kv1.1, Chain A"/>
    <property type="match status" value="1"/>
</dbReference>
<evidence type="ECO:0000256" key="1">
    <source>
        <dbReference type="SAM" id="MobiDB-lite"/>
    </source>
</evidence>
<protein>
    <recommendedName>
        <fullName evidence="2">BTB domain-containing protein</fullName>
    </recommendedName>
</protein>
<dbReference type="CDD" id="cd18186">
    <property type="entry name" value="BTB_POZ_ZBTB_KLHL-like"/>
    <property type="match status" value="1"/>
</dbReference>
<dbReference type="OrthoDB" id="3217871at2759"/>
<reference evidence="3" key="1">
    <citation type="submission" date="2021-02" db="EMBL/GenBank/DDBJ databases">
        <title>Psilocybe cubensis genome.</title>
        <authorList>
            <person name="Mckernan K.J."/>
            <person name="Crawford S."/>
            <person name="Trippe A."/>
            <person name="Kane L.T."/>
            <person name="Mclaughlin S."/>
        </authorList>
    </citation>
    <scope>NUCLEOTIDE SEQUENCE [LARGE SCALE GENOMIC DNA]</scope>
    <source>
        <strain evidence="3">MGC-MH-2018</strain>
    </source>
</reference>
<evidence type="ECO:0000259" key="2">
    <source>
        <dbReference type="PROSITE" id="PS50097"/>
    </source>
</evidence>
<proteinExistence type="predicted"/>
<accession>A0A8H7Y4K0</accession>